<feature type="region of interest" description="Disordered" evidence="1">
    <location>
        <begin position="769"/>
        <end position="798"/>
    </location>
</feature>
<feature type="compositionally biased region" description="Basic and acidic residues" evidence="1">
    <location>
        <begin position="35"/>
        <end position="45"/>
    </location>
</feature>
<feature type="transmembrane region" description="Helical" evidence="2">
    <location>
        <begin position="260"/>
        <end position="278"/>
    </location>
</feature>
<dbReference type="AlphaFoldDB" id="A0AAW0G1Y5"/>
<evidence type="ECO:0000313" key="4">
    <source>
        <dbReference type="EMBL" id="KAK7685694.1"/>
    </source>
</evidence>
<organism evidence="4 5">
    <name type="scientific">Cerrena zonata</name>
    <dbReference type="NCBI Taxonomy" id="2478898"/>
    <lineage>
        <taxon>Eukaryota</taxon>
        <taxon>Fungi</taxon>
        <taxon>Dikarya</taxon>
        <taxon>Basidiomycota</taxon>
        <taxon>Agaricomycotina</taxon>
        <taxon>Agaricomycetes</taxon>
        <taxon>Polyporales</taxon>
        <taxon>Cerrenaceae</taxon>
        <taxon>Cerrena</taxon>
    </lineage>
</organism>
<reference evidence="4 5" key="1">
    <citation type="submission" date="2022-09" db="EMBL/GenBank/DDBJ databases">
        <authorList>
            <person name="Palmer J.M."/>
        </authorList>
    </citation>
    <scope>NUCLEOTIDE SEQUENCE [LARGE SCALE GENOMIC DNA]</scope>
    <source>
        <strain evidence="4 5">DSM 7382</strain>
    </source>
</reference>
<keyword evidence="2" id="KW-1133">Transmembrane helix</keyword>
<feature type="region of interest" description="Disordered" evidence="1">
    <location>
        <begin position="1"/>
        <end position="46"/>
    </location>
</feature>
<keyword evidence="2" id="KW-0472">Membrane</keyword>
<proteinExistence type="predicted"/>
<feature type="transmembrane region" description="Helical" evidence="2">
    <location>
        <begin position="315"/>
        <end position="339"/>
    </location>
</feature>
<feature type="region of interest" description="Disordered" evidence="1">
    <location>
        <begin position="51"/>
        <end position="70"/>
    </location>
</feature>
<feature type="compositionally biased region" description="Polar residues" evidence="1">
    <location>
        <begin position="777"/>
        <end position="790"/>
    </location>
</feature>
<keyword evidence="2" id="KW-0812">Transmembrane</keyword>
<feature type="transmembrane region" description="Helical" evidence="2">
    <location>
        <begin position="345"/>
        <end position="366"/>
    </location>
</feature>
<name>A0AAW0G1Y5_9APHY</name>
<evidence type="ECO:0000259" key="3">
    <source>
        <dbReference type="Pfam" id="PF20153"/>
    </source>
</evidence>
<dbReference type="EMBL" id="JASBNA010000019">
    <property type="protein sequence ID" value="KAK7685694.1"/>
    <property type="molecule type" value="Genomic_DNA"/>
</dbReference>
<dbReference type="Pfam" id="PF20153">
    <property type="entry name" value="DUF6535"/>
    <property type="match status" value="1"/>
</dbReference>
<protein>
    <recommendedName>
        <fullName evidence="3">DUF6535 domain-containing protein</fullName>
    </recommendedName>
</protein>
<comment type="caution">
    <text evidence="4">The sequence shown here is derived from an EMBL/GenBank/DDBJ whole genome shotgun (WGS) entry which is preliminary data.</text>
</comment>
<evidence type="ECO:0000256" key="1">
    <source>
        <dbReference type="SAM" id="MobiDB-lite"/>
    </source>
</evidence>
<evidence type="ECO:0000313" key="5">
    <source>
        <dbReference type="Proteomes" id="UP001385951"/>
    </source>
</evidence>
<gene>
    <name evidence="4" type="ORF">QCA50_011038</name>
</gene>
<accession>A0AAW0G1Y5</accession>
<feature type="domain" description="DUF6535" evidence="3">
    <location>
        <begin position="169"/>
        <end position="340"/>
    </location>
</feature>
<dbReference type="Proteomes" id="UP001385951">
    <property type="component" value="Unassembled WGS sequence"/>
</dbReference>
<keyword evidence="5" id="KW-1185">Reference proteome</keyword>
<evidence type="ECO:0000256" key="2">
    <source>
        <dbReference type="SAM" id="Phobius"/>
    </source>
</evidence>
<sequence>MSHDDICNRSSRGRNILYEDHPRIPSPSHQRRPSRHDTGGSRPKEVAFASPLPTLRTDETQQHPDTSNVFGVWSPWQPLFGSPSVTSFGDDDLEQQGATSEPNFYIQPSVARKRPITSYTSNIQHANARPGTTSGRDVTVQWSARKDQTTTGASVGNLVENPTDASAAWRECANKFQIYDQGMVQGWKEDIDTLLVFAGLFSAVVTAFDIEAYKLLQDDPQDTTVILLTQIAHQLGANISATSIRNSSSDVVFSRRLNTLWFASLVFALAAASMGILVKQWLREFLSSAASSPRERGRIRQFRFEGLLRWKVPQIIALLPVMLQIALAFFLIGLVYLLWSLDDVVAGVITIFVVASLLFLVLTTILPSIDGECPHRSPQALFVYRVRQWFLQKISWVLKQIVQRFSSWSDRPWPLYAPPDMFRGAYRGRYNWITNLVRGKYPTTWREREQQYVDDRKEVLDRRILSGADATFMDDPFLHNVLRYCIDDTDCSVAIDSIRDILNNRANAFLEGEPQWKHSDVVDSGLLTLIHLVSDILVRMDSVDETTILGMIGMLDRLCRAFPFEADHPATADLYRKVYETLASLMYMSDSIRDATFSTMHELFARSHIPVNDIVIESIITYTKHALYNSKVHNAHTACCMALTFAGLVIEESARLRDPITGMLEDVEKHLMSPEFALGGHIPSPSLLMAVLDLADRDRACVSPDLIRLLNRLVSGPDHVQPGSRSSIDVTVASTRAVMHLRERYPGLQQRRKPTRRKIILPDDNLRDINLRLPSDDQPQGSPSKSSPILTRSPRPRE</sequence>
<dbReference type="InterPro" id="IPR045338">
    <property type="entry name" value="DUF6535"/>
</dbReference>